<protein>
    <recommendedName>
        <fullName evidence="6">Tetratricopeptide repeat protein</fullName>
    </recommendedName>
</protein>
<comment type="caution">
    <text evidence="4">The sequence shown here is derived from an EMBL/GenBank/DDBJ whole genome shotgun (WGS) entry which is preliminary data.</text>
</comment>
<dbReference type="Pfam" id="PF13181">
    <property type="entry name" value="TPR_8"/>
    <property type="match status" value="1"/>
</dbReference>
<dbReference type="Gene3D" id="1.25.40.10">
    <property type="entry name" value="Tetratricopeptide repeat domain"/>
    <property type="match status" value="2"/>
</dbReference>
<dbReference type="PANTHER" id="PTHR44943:SF8">
    <property type="entry name" value="TPR REPEAT-CONTAINING PROTEIN MJ0263"/>
    <property type="match status" value="1"/>
</dbReference>
<evidence type="ECO:0000256" key="1">
    <source>
        <dbReference type="ARBA" id="ARBA00022737"/>
    </source>
</evidence>
<keyword evidence="2 3" id="KW-0802">TPR repeat</keyword>
<proteinExistence type="predicted"/>
<evidence type="ECO:0000256" key="2">
    <source>
        <dbReference type="ARBA" id="ARBA00022803"/>
    </source>
</evidence>
<dbReference type="InterPro" id="IPR011990">
    <property type="entry name" value="TPR-like_helical_dom_sf"/>
</dbReference>
<evidence type="ECO:0008006" key="6">
    <source>
        <dbReference type="Google" id="ProtNLM"/>
    </source>
</evidence>
<dbReference type="Proteomes" id="UP000240509">
    <property type="component" value="Unassembled WGS sequence"/>
</dbReference>
<dbReference type="OrthoDB" id="600613at2"/>
<dbReference type="InterPro" id="IPR019734">
    <property type="entry name" value="TPR_rpt"/>
</dbReference>
<sequence>MNDVQENKAEVIPFMQEGSFFYKKGIEAYQNKKVDRSLHYIKKAIQMEPEEPVFLCQMAIVLSEEGDYEASNQWLNKIKNDVDPYMSECYFFLANNQAHTGEFQEAKENVETYLEMDPSGDFQEDAESLLLLLESELGSTDKRKESDDPFYSKAVLLLHENKLEEAEEETRKLIAVEPEAWDYYALLGETLWKQGKQKEGGRILQDLLLKENPPLAAYCQYAVFLAATNSDQAAAWADMLKQIHPLNTWERYLTGRALYTAGEYEASYQLLKDAVPPDHPVYVHQLAVTASRSGRFERAAQLWNHLVRLQPEYREKALELAARAEKSLVPEEQDKDWMLKR</sequence>
<dbReference type="RefSeq" id="WP_107584839.1">
    <property type="nucleotide sequence ID" value="NZ_PZJJ01000012.1"/>
</dbReference>
<evidence type="ECO:0000256" key="3">
    <source>
        <dbReference type="PROSITE-ProRule" id="PRU00339"/>
    </source>
</evidence>
<gene>
    <name evidence="4" type="ORF">C6Y45_08705</name>
</gene>
<evidence type="ECO:0000313" key="4">
    <source>
        <dbReference type="EMBL" id="PTL38862.1"/>
    </source>
</evidence>
<reference evidence="4 5" key="1">
    <citation type="submission" date="2018-03" db="EMBL/GenBank/DDBJ databases">
        <title>Alkalicoccus saliphilus sp. nov., isolated from a mineral pool.</title>
        <authorList>
            <person name="Zhao B."/>
        </authorList>
    </citation>
    <scope>NUCLEOTIDE SEQUENCE [LARGE SCALE GENOMIC DNA]</scope>
    <source>
        <strain evidence="4 5">6AG</strain>
    </source>
</reference>
<accession>A0A2T4U650</accession>
<evidence type="ECO:0000313" key="5">
    <source>
        <dbReference type="Proteomes" id="UP000240509"/>
    </source>
</evidence>
<dbReference type="PANTHER" id="PTHR44943">
    <property type="entry name" value="CELLULOSE SYNTHASE OPERON PROTEIN C"/>
    <property type="match status" value="1"/>
</dbReference>
<keyword evidence="1" id="KW-0677">Repeat</keyword>
<name>A0A2T4U650_9BACI</name>
<dbReference type="AlphaFoldDB" id="A0A2T4U650"/>
<keyword evidence="5" id="KW-1185">Reference proteome</keyword>
<dbReference type="SMART" id="SM00028">
    <property type="entry name" value="TPR"/>
    <property type="match status" value="4"/>
</dbReference>
<dbReference type="InterPro" id="IPR051685">
    <property type="entry name" value="Ycf3/AcsC/BcsC/TPR_MFPF"/>
</dbReference>
<dbReference type="PROSITE" id="PS50005">
    <property type="entry name" value="TPR"/>
    <property type="match status" value="1"/>
</dbReference>
<dbReference type="EMBL" id="PZJJ01000012">
    <property type="protein sequence ID" value="PTL38862.1"/>
    <property type="molecule type" value="Genomic_DNA"/>
</dbReference>
<feature type="repeat" description="TPR" evidence="3">
    <location>
        <begin position="87"/>
        <end position="120"/>
    </location>
</feature>
<dbReference type="SUPFAM" id="SSF48452">
    <property type="entry name" value="TPR-like"/>
    <property type="match status" value="2"/>
</dbReference>
<organism evidence="4 5">
    <name type="scientific">Alkalicoccus saliphilus</name>
    <dbReference type="NCBI Taxonomy" id="200989"/>
    <lineage>
        <taxon>Bacteria</taxon>
        <taxon>Bacillati</taxon>
        <taxon>Bacillota</taxon>
        <taxon>Bacilli</taxon>
        <taxon>Bacillales</taxon>
        <taxon>Bacillaceae</taxon>
        <taxon>Alkalicoccus</taxon>
    </lineage>
</organism>
<dbReference type="Pfam" id="PF13432">
    <property type="entry name" value="TPR_16"/>
    <property type="match status" value="1"/>
</dbReference>